<sequence>MLNDRAGRREAGAFCPDRSTERQIREGPVEVQAQNDSMRLFAEKKLTLSSASDISFAGKKRITLIAGELPAAGGVGK</sequence>
<dbReference type="Proteomes" id="UP000255460">
    <property type="component" value="Unassembled WGS sequence"/>
</dbReference>
<feature type="region of interest" description="Disordered" evidence="1">
    <location>
        <begin position="1"/>
        <end position="23"/>
    </location>
</feature>
<dbReference type="AlphaFoldDB" id="A0A376KWD6"/>
<dbReference type="Pfam" id="PF10106">
    <property type="entry name" value="DUF2345"/>
    <property type="match status" value="1"/>
</dbReference>
<accession>A0A376KWD6</accession>
<evidence type="ECO:0000313" key="3">
    <source>
        <dbReference type="EMBL" id="STE86974.1"/>
    </source>
</evidence>
<dbReference type="EMBL" id="UFZQ01000001">
    <property type="protein sequence ID" value="STE86974.1"/>
    <property type="molecule type" value="Genomic_DNA"/>
</dbReference>
<evidence type="ECO:0000256" key="1">
    <source>
        <dbReference type="SAM" id="MobiDB-lite"/>
    </source>
</evidence>
<feature type="domain" description="DUF2345" evidence="2">
    <location>
        <begin position="26"/>
        <end position="67"/>
    </location>
</feature>
<protein>
    <submittedName>
        <fullName evidence="3">VGR-related protein</fullName>
    </submittedName>
</protein>
<proteinExistence type="predicted"/>
<gene>
    <name evidence="3" type="ORF">NCTC10418_04633</name>
</gene>
<reference evidence="3 4" key="1">
    <citation type="submission" date="2018-06" db="EMBL/GenBank/DDBJ databases">
        <authorList>
            <consortium name="Pathogen Informatics"/>
            <person name="Doyle S."/>
        </authorList>
    </citation>
    <scope>NUCLEOTIDE SEQUENCE [LARGE SCALE GENOMIC DNA]</scope>
    <source>
        <strain evidence="3 4">NCTC10418</strain>
    </source>
</reference>
<organism evidence="3 4">
    <name type="scientific">Escherichia coli</name>
    <dbReference type="NCBI Taxonomy" id="562"/>
    <lineage>
        <taxon>Bacteria</taxon>
        <taxon>Pseudomonadati</taxon>
        <taxon>Pseudomonadota</taxon>
        <taxon>Gammaproteobacteria</taxon>
        <taxon>Enterobacterales</taxon>
        <taxon>Enterobacteriaceae</taxon>
        <taxon>Escherichia</taxon>
    </lineage>
</organism>
<feature type="compositionally biased region" description="Basic and acidic residues" evidence="1">
    <location>
        <begin position="1"/>
        <end position="11"/>
    </location>
</feature>
<evidence type="ECO:0000259" key="2">
    <source>
        <dbReference type="Pfam" id="PF10106"/>
    </source>
</evidence>
<name>A0A376KWD6_ECOLX</name>
<dbReference type="InterPro" id="IPR018769">
    <property type="entry name" value="VgrG2_DUF2345"/>
</dbReference>
<evidence type="ECO:0000313" key="4">
    <source>
        <dbReference type="Proteomes" id="UP000255460"/>
    </source>
</evidence>